<keyword evidence="2 4" id="KW-0810">Translation regulation</keyword>
<dbReference type="Pfam" id="PF02599">
    <property type="entry name" value="CsrA"/>
    <property type="match status" value="1"/>
</dbReference>
<dbReference type="RefSeq" id="WP_111250001.1">
    <property type="nucleotide sequence ID" value="NZ_QKWH01000002.1"/>
</dbReference>
<comment type="similarity">
    <text evidence="4">Belongs to the CsrA/RsmA family.</text>
</comment>
<dbReference type="Proteomes" id="UP000248783">
    <property type="component" value="Unassembled WGS sequence"/>
</dbReference>
<keyword evidence="1 4" id="KW-0963">Cytoplasm</keyword>
<keyword evidence="3 4" id="KW-0694">RNA-binding</keyword>
<dbReference type="AlphaFoldDB" id="A0A2W5Y744"/>
<dbReference type="GO" id="GO:0045947">
    <property type="term" value="P:negative regulation of translational initiation"/>
    <property type="evidence" value="ECO:0007669"/>
    <property type="project" value="UniProtKB-UniRule"/>
</dbReference>
<keyword evidence="7" id="KW-1185">Reference proteome</keyword>
<sequence length="102" mass="10307">MLVLSRRVGESLVIGGGITVTVVEVRGETIRLGIDAPRDVRVNRAEVVAAVEAENAAAAGADDVAADALRALAAGVRRPQDPSGDARGGDARHDGAGQEPSA</sequence>
<dbReference type="NCBIfam" id="TIGR00202">
    <property type="entry name" value="csrA"/>
    <property type="match status" value="1"/>
</dbReference>
<dbReference type="SUPFAM" id="SSF117130">
    <property type="entry name" value="CsrA-like"/>
    <property type="match status" value="1"/>
</dbReference>
<dbReference type="HAMAP" id="MF_00167">
    <property type="entry name" value="CsrA"/>
    <property type="match status" value="1"/>
</dbReference>
<dbReference type="NCBIfam" id="NF002469">
    <property type="entry name" value="PRK01712.1"/>
    <property type="match status" value="1"/>
</dbReference>
<evidence type="ECO:0000256" key="5">
    <source>
        <dbReference type="SAM" id="MobiDB-lite"/>
    </source>
</evidence>
<dbReference type="GO" id="GO:0005829">
    <property type="term" value="C:cytosol"/>
    <property type="evidence" value="ECO:0007669"/>
    <property type="project" value="TreeGrafter"/>
</dbReference>
<comment type="function">
    <text evidence="4">A translational regulator that binds mRNA to regulate translation initiation and/or mRNA stability. Usually binds in the 5'-UTR at or near the Shine-Dalgarno sequence preventing ribosome-binding, thus repressing translation. Its main target seems to be the major flagellin gene, while its function is anatagonized by FliW.</text>
</comment>
<gene>
    <name evidence="4 6" type="primary">csrA</name>
    <name evidence="6" type="ORF">DNL40_04200</name>
</gene>
<dbReference type="GO" id="GO:1902208">
    <property type="term" value="P:regulation of bacterial-type flagellum assembly"/>
    <property type="evidence" value="ECO:0007669"/>
    <property type="project" value="UniProtKB-UniRule"/>
</dbReference>
<dbReference type="Gene3D" id="2.60.40.4380">
    <property type="entry name" value="Translational regulator CsrA"/>
    <property type="match status" value="1"/>
</dbReference>
<keyword evidence="4" id="KW-1005">Bacterial flagellum biogenesis</keyword>
<accession>A0A2W5Y744</accession>
<feature type="compositionally biased region" description="Basic and acidic residues" evidence="5">
    <location>
        <begin position="87"/>
        <end position="96"/>
    </location>
</feature>
<feature type="region of interest" description="Disordered" evidence="5">
    <location>
        <begin position="75"/>
        <end position="102"/>
    </location>
</feature>
<name>A0A2W5Y744_9MICO</name>
<dbReference type="InterPro" id="IPR003751">
    <property type="entry name" value="CsrA"/>
</dbReference>
<dbReference type="GO" id="GO:0006109">
    <property type="term" value="P:regulation of carbohydrate metabolic process"/>
    <property type="evidence" value="ECO:0007669"/>
    <property type="project" value="InterPro"/>
</dbReference>
<comment type="caution">
    <text evidence="6">The sequence shown here is derived from an EMBL/GenBank/DDBJ whole genome shotgun (WGS) entry which is preliminary data.</text>
</comment>
<organism evidence="6 7">
    <name type="scientific">Xylanimonas oleitrophica</name>
    <dbReference type="NCBI Taxonomy" id="2607479"/>
    <lineage>
        <taxon>Bacteria</taxon>
        <taxon>Bacillati</taxon>
        <taxon>Actinomycetota</taxon>
        <taxon>Actinomycetes</taxon>
        <taxon>Micrococcales</taxon>
        <taxon>Promicromonosporaceae</taxon>
        <taxon>Xylanimonas</taxon>
    </lineage>
</organism>
<dbReference type="GO" id="GO:0006402">
    <property type="term" value="P:mRNA catabolic process"/>
    <property type="evidence" value="ECO:0007669"/>
    <property type="project" value="InterPro"/>
</dbReference>
<comment type="subunit">
    <text evidence="4">Homodimer; the beta-strands of each monomer intercalate to form a hydrophobic core, while the alpha-helices form wings that extend away from the core.</text>
</comment>
<evidence type="ECO:0000256" key="1">
    <source>
        <dbReference type="ARBA" id="ARBA00022490"/>
    </source>
</evidence>
<evidence type="ECO:0000313" key="7">
    <source>
        <dbReference type="Proteomes" id="UP000248783"/>
    </source>
</evidence>
<dbReference type="GO" id="GO:0044781">
    <property type="term" value="P:bacterial-type flagellum organization"/>
    <property type="evidence" value="ECO:0007669"/>
    <property type="project" value="UniProtKB-KW"/>
</dbReference>
<comment type="subcellular location">
    <subcellularLocation>
        <location evidence="4">Cytoplasm</location>
    </subcellularLocation>
</comment>
<reference evidence="6 7" key="1">
    <citation type="submission" date="2018-06" db="EMBL/GenBank/DDBJ databases">
        <title>Whole genome sequencing of a novel hydrocarbon degrading bacterial strain, PW21 isolated from oil contaminated produced water sample.</title>
        <authorList>
            <person name="Nagkirti P."/>
            <person name="Shaikh A."/>
            <person name="Gowdaman V."/>
            <person name="Engineer A.E."/>
            <person name="Dagar S."/>
            <person name="Dhakephalkar P.K."/>
        </authorList>
    </citation>
    <scope>NUCLEOTIDE SEQUENCE [LARGE SCALE GENOMIC DNA]</scope>
    <source>
        <strain evidence="6 7">PW21</strain>
    </source>
</reference>
<dbReference type="PANTHER" id="PTHR34984:SF1">
    <property type="entry name" value="CARBON STORAGE REGULATOR"/>
    <property type="match status" value="1"/>
</dbReference>
<dbReference type="GO" id="GO:0048027">
    <property type="term" value="F:mRNA 5'-UTR binding"/>
    <property type="evidence" value="ECO:0007669"/>
    <property type="project" value="UniProtKB-UniRule"/>
</dbReference>
<protein>
    <recommendedName>
        <fullName evidence="4">Translational regulator CsrA</fullName>
    </recommendedName>
</protein>
<evidence type="ECO:0000256" key="4">
    <source>
        <dbReference type="HAMAP-Rule" id="MF_00167"/>
    </source>
</evidence>
<keyword evidence="4" id="KW-0678">Repressor</keyword>
<evidence type="ECO:0000256" key="3">
    <source>
        <dbReference type="ARBA" id="ARBA00022884"/>
    </source>
</evidence>
<dbReference type="PANTHER" id="PTHR34984">
    <property type="entry name" value="CARBON STORAGE REGULATOR"/>
    <property type="match status" value="1"/>
</dbReference>
<evidence type="ECO:0000313" key="6">
    <source>
        <dbReference type="EMBL" id="PZR54144.1"/>
    </source>
</evidence>
<dbReference type="InterPro" id="IPR036107">
    <property type="entry name" value="CsrA_sf"/>
</dbReference>
<evidence type="ECO:0000256" key="2">
    <source>
        <dbReference type="ARBA" id="ARBA00022845"/>
    </source>
</evidence>
<dbReference type="EMBL" id="QKWH01000002">
    <property type="protein sequence ID" value="PZR54144.1"/>
    <property type="molecule type" value="Genomic_DNA"/>
</dbReference>
<proteinExistence type="inferred from homology"/>